<proteinExistence type="predicted"/>
<dbReference type="InterPro" id="IPR012038">
    <property type="entry name" value="UCP009471"/>
</dbReference>
<dbReference type="Gene3D" id="2.60.120.600">
    <property type="entry name" value="Domain of unknown function DUF1214, C-terminal domain"/>
    <property type="match status" value="1"/>
</dbReference>
<dbReference type="EMBL" id="CP042304">
    <property type="protein sequence ID" value="QDZ09620.1"/>
    <property type="molecule type" value="Genomic_DNA"/>
</dbReference>
<reference evidence="2 3" key="1">
    <citation type="submission" date="2019-07" db="EMBL/GenBank/DDBJ databases">
        <title>Full genome sequence of Devosia sp. Gsoil 520.</title>
        <authorList>
            <person name="Im W.-T."/>
        </authorList>
    </citation>
    <scope>NUCLEOTIDE SEQUENCE [LARGE SCALE GENOMIC DNA]</scope>
    <source>
        <strain evidence="2 3">Gsoil 520</strain>
    </source>
</reference>
<dbReference type="PIRSF" id="PIRSF009471">
    <property type="entry name" value="UCP009471"/>
    <property type="match status" value="1"/>
</dbReference>
<dbReference type="InterPro" id="IPR037049">
    <property type="entry name" value="DUF1214_C_sf"/>
</dbReference>
<organism evidence="2 3">
    <name type="scientific">Devosia ginsengisoli</name>
    <dbReference type="NCBI Taxonomy" id="400770"/>
    <lineage>
        <taxon>Bacteria</taxon>
        <taxon>Pseudomonadati</taxon>
        <taxon>Pseudomonadota</taxon>
        <taxon>Alphaproteobacteria</taxon>
        <taxon>Hyphomicrobiales</taxon>
        <taxon>Devosiaceae</taxon>
        <taxon>Devosia</taxon>
    </lineage>
</organism>
<dbReference type="SUPFAM" id="SSF160935">
    <property type="entry name" value="VPA0735-like"/>
    <property type="match status" value="1"/>
</dbReference>
<evidence type="ECO:0000259" key="1">
    <source>
        <dbReference type="Pfam" id="PF06742"/>
    </source>
</evidence>
<feature type="domain" description="DUF1214" evidence="1">
    <location>
        <begin position="71"/>
        <end position="169"/>
    </location>
</feature>
<dbReference type="RefSeq" id="WP_146288429.1">
    <property type="nucleotide sequence ID" value="NZ_CP042304.1"/>
</dbReference>
<sequence>MRFVFYLLLMIAVALGVGFGLSYYALTDGRLFGVAQVGPWAAWPDVGANAPNPYTRGHLARTAAFELGQSEGLQFTATSDSDGQPLTRDCSYRILGKTPLATFWTLVAQDEAGLNIAAPDVAAAIRSSAIARAEDGSIIINVGTDLLPLNWLELSGEGPFKLVLTLYDTAAFSGFSSDASMPSIIRGACV</sequence>
<accession>A0A5B8LQU3</accession>
<dbReference type="Proteomes" id="UP000315364">
    <property type="component" value="Chromosome"/>
</dbReference>
<protein>
    <submittedName>
        <fullName evidence="2">DUF1214 domain-containing protein</fullName>
    </submittedName>
</protein>
<keyword evidence="3" id="KW-1185">Reference proteome</keyword>
<dbReference type="KEGG" id="dea:FPZ08_01955"/>
<evidence type="ECO:0000313" key="2">
    <source>
        <dbReference type="EMBL" id="QDZ09620.1"/>
    </source>
</evidence>
<dbReference type="OrthoDB" id="7837485at2"/>
<dbReference type="InterPro" id="IPR010621">
    <property type="entry name" value="DUF1214"/>
</dbReference>
<gene>
    <name evidence="2" type="ORF">FPZ08_01955</name>
</gene>
<dbReference type="Pfam" id="PF06742">
    <property type="entry name" value="DUF1214"/>
    <property type="match status" value="1"/>
</dbReference>
<evidence type="ECO:0000313" key="3">
    <source>
        <dbReference type="Proteomes" id="UP000315364"/>
    </source>
</evidence>
<name>A0A5B8LQU3_9HYPH</name>
<dbReference type="AlphaFoldDB" id="A0A5B8LQU3"/>